<dbReference type="Pfam" id="PF01966">
    <property type="entry name" value="HD"/>
    <property type="match status" value="1"/>
</dbReference>
<dbReference type="CDD" id="cd00077">
    <property type="entry name" value="HDc"/>
    <property type="match status" value="1"/>
</dbReference>
<sequence length="282" mass="30052">MHEVSKGHDGDDITRRTALRRGAGVAVAGAAFTVASAQVGSAVAADADADADAGVRGDRAPEASWSGAGHLPRSVGGIRIPGSRLARDAAEFAREASSETLFNHVMRSYLFGCALLDRRGVPYDRELAFVAAVLHDLGLVEAHRTPAERFEVDGADAARRFLVERRVPAERADVVWDAIALHTSTGIATRKRPEIAMVSLGSGLDFSGNDLQQIPSGTREEILAAFPRKGFKQDALSTILSLCRTKPLSTLMHPFAEVGRRHIPGFPVPTAEDLLLGAPFAD</sequence>
<dbReference type="AlphaFoldDB" id="A0A101R2J0"/>
<keyword evidence="3" id="KW-1185">Reference proteome</keyword>
<dbReference type="InterPro" id="IPR003607">
    <property type="entry name" value="HD/PDEase_dom"/>
</dbReference>
<dbReference type="PANTHER" id="PTHR35569:SF1">
    <property type="entry name" value="CYANAMIDE HYDRATASE DDI2-RELATED"/>
    <property type="match status" value="1"/>
</dbReference>
<dbReference type="PROSITE" id="PS51318">
    <property type="entry name" value="TAT"/>
    <property type="match status" value="1"/>
</dbReference>
<dbReference type="InterPro" id="IPR006674">
    <property type="entry name" value="HD_domain"/>
</dbReference>
<comment type="caution">
    <text evidence="2">The sequence shown here is derived from an EMBL/GenBank/DDBJ whole genome shotgun (WGS) entry which is preliminary data.</text>
</comment>
<protein>
    <submittedName>
        <fullName evidence="2">Phosphohydrolase</fullName>
    </submittedName>
</protein>
<dbReference type="SUPFAM" id="SSF109604">
    <property type="entry name" value="HD-domain/PDEase-like"/>
    <property type="match status" value="1"/>
</dbReference>
<dbReference type="GO" id="GO:0016787">
    <property type="term" value="F:hydrolase activity"/>
    <property type="evidence" value="ECO:0007669"/>
    <property type="project" value="UniProtKB-KW"/>
</dbReference>
<proteinExistence type="predicted"/>
<evidence type="ECO:0000313" key="2">
    <source>
        <dbReference type="EMBL" id="KUN40326.1"/>
    </source>
</evidence>
<evidence type="ECO:0000313" key="3">
    <source>
        <dbReference type="Proteomes" id="UP000053271"/>
    </source>
</evidence>
<evidence type="ECO:0000259" key="1">
    <source>
        <dbReference type="SMART" id="SM00471"/>
    </source>
</evidence>
<dbReference type="EMBL" id="LMWS01000008">
    <property type="protein sequence ID" value="KUN40326.1"/>
    <property type="molecule type" value="Genomic_DNA"/>
</dbReference>
<dbReference type="STRING" id="68231.AQJ30_06570"/>
<organism evidence="2 3">
    <name type="scientific">Streptomyces longwoodensis</name>
    <dbReference type="NCBI Taxonomy" id="68231"/>
    <lineage>
        <taxon>Bacteria</taxon>
        <taxon>Bacillati</taxon>
        <taxon>Actinomycetota</taxon>
        <taxon>Actinomycetes</taxon>
        <taxon>Kitasatosporales</taxon>
        <taxon>Streptomycetaceae</taxon>
        <taxon>Streptomyces</taxon>
    </lineage>
</organism>
<gene>
    <name evidence="2" type="ORF">AQJ30_06570</name>
</gene>
<feature type="domain" description="HD/PDEase" evidence="1">
    <location>
        <begin position="97"/>
        <end position="216"/>
    </location>
</feature>
<reference evidence="2 3" key="1">
    <citation type="submission" date="2015-10" db="EMBL/GenBank/DDBJ databases">
        <title>Draft genome sequence of Streptomyces longwoodensis DSM 41677, type strain for the species Streptomyces longwoodensis.</title>
        <authorList>
            <person name="Ruckert C."/>
            <person name="Winkler A."/>
            <person name="Kalinowski J."/>
            <person name="Kampfer P."/>
            <person name="Glaeser S."/>
        </authorList>
    </citation>
    <scope>NUCLEOTIDE SEQUENCE [LARGE SCALE GENOMIC DNA]</scope>
    <source>
        <strain evidence="2 3">DSM 41677</strain>
    </source>
</reference>
<keyword evidence="2" id="KW-0378">Hydrolase</keyword>
<dbReference type="Gene3D" id="1.10.3210.10">
    <property type="entry name" value="Hypothetical protein af1432"/>
    <property type="match status" value="1"/>
</dbReference>
<dbReference type="PANTHER" id="PTHR35569">
    <property type="entry name" value="CYANAMIDE HYDRATASE DDI2-RELATED"/>
    <property type="match status" value="1"/>
</dbReference>
<dbReference type="SMART" id="SM00471">
    <property type="entry name" value="HDc"/>
    <property type="match status" value="1"/>
</dbReference>
<dbReference type="InterPro" id="IPR006311">
    <property type="entry name" value="TAT_signal"/>
</dbReference>
<accession>A0A101R2J0</accession>
<dbReference type="Proteomes" id="UP000053271">
    <property type="component" value="Unassembled WGS sequence"/>
</dbReference>
<name>A0A101R2J0_9ACTN</name>